<accession>A0AA40B9P2</accession>
<dbReference type="EMBL" id="JAUKUA010000001">
    <property type="protein sequence ID" value="KAK0730243.1"/>
    <property type="molecule type" value="Genomic_DNA"/>
</dbReference>
<organism evidence="1 2">
    <name type="scientific">Lasiosphaeris hirsuta</name>
    <dbReference type="NCBI Taxonomy" id="260670"/>
    <lineage>
        <taxon>Eukaryota</taxon>
        <taxon>Fungi</taxon>
        <taxon>Dikarya</taxon>
        <taxon>Ascomycota</taxon>
        <taxon>Pezizomycotina</taxon>
        <taxon>Sordariomycetes</taxon>
        <taxon>Sordariomycetidae</taxon>
        <taxon>Sordariales</taxon>
        <taxon>Lasiosphaeriaceae</taxon>
        <taxon>Lasiosphaeris</taxon>
    </lineage>
</organism>
<sequence length="148" mass="16728">MRYRLAWKHEWRMASRTSGPHSLTLQLLLASAHHTQEANTYRSLSSSTSFQAHHLDLVPCIRPRPQRRPLRQLTTASAAAYVTPTLSTHTIAPSLAGIAQRARRLDQVAEPDGPGRGKEVRPEVTPKSHFHLHMQCRISKSPKQYLLI</sequence>
<evidence type="ECO:0000313" key="2">
    <source>
        <dbReference type="Proteomes" id="UP001172102"/>
    </source>
</evidence>
<dbReference type="AlphaFoldDB" id="A0AA40B9P2"/>
<reference evidence="1" key="1">
    <citation type="submission" date="2023-06" db="EMBL/GenBank/DDBJ databases">
        <title>Genome-scale phylogeny and comparative genomics of the fungal order Sordariales.</title>
        <authorList>
            <consortium name="Lawrence Berkeley National Laboratory"/>
            <person name="Hensen N."/>
            <person name="Bonometti L."/>
            <person name="Westerberg I."/>
            <person name="Brannstrom I.O."/>
            <person name="Guillou S."/>
            <person name="Cros-Aarteil S."/>
            <person name="Calhoun S."/>
            <person name="Haridas S."/>
            <person name="Kuo A."/>
            <person name="Mondo S."/>
            <person name="Pangilinan J."/>
            <person name="Riley R."/>
            <person name="Labutti K."/>
            <person name="Andreopoulos B."/>
            <person name="Lipzen A."/>
            <person name="Chen C."/>
            <person name="Yanf M."/>
            <person name="Daum C."/>
            <person name="Ng V."/>
            <person name="Clum A."/>
            <person name="Steindorff A."/>
            <person name="Ohm R."/>
            <person name="Martin F."/>
            <person name="Silar P."/>
            <person name="Natvig D."/>
            <person name="Lalanne C."/>
            <person name="Gautier V."/>
            <person name="Ament-Velasquez S.L."/>
            <person name="Kruys A."/>
            <person name="Hutchinson M.I."/>
            <person name="Powell A.J."/>
            <person name="Barry K."/>
            <person name="Miller A.N."/>
            <person name="Grigoriev I.V."/>
            <person name="Debuchy R."/>
            <person name="Gladieux P."/>
            <person name="Thoren M.H."/>
            <person name="Johannesson H."/>
        </authorList>
    </citation>
    <scope>NUCLEOTIDE SEQUENCE</scope>
    <source>
        <strain evidence="1">SMH4607-1</strain>
    </source>
</reference>
<dbReference type="Proteomes" id="UP001172102">
    <property type="component" value="Unassembled WGS sequence"/>
</dbReference>
<proteinExistence type="predicted"/>
<keyword evidence="2" id="KW-1185">Reference proteome</keyword>
<gene>
    <name evidence="1" type="ORF">B0H67DRAFT_548235</name>
</gene>
<name>A0AA40B9P2_9PEZI</name>
<evidence type="ECO:0000313" key="1">
    <source>
        <dbReference type="EMBL" id="KAK0730243.1"/>
    </source>
</evidence>
<protein>
    <submittedName>
        <fullName evidence="1">Uncharacterized protein</fullName>
    </submittedName>
</protein>
<comment type="caution">
    <text evidence="1">The sequence shown here is derived from an EMBL/GenBank/DDBJ whole genome shotgun (WGS) entry which is preliminary data.</text>
</comment>